<comment type="caution">
    <text evidence="1">The sequence shown here is derived from an EMBL/GenBank/DDBJ whole genome shotgun (WGS) entry which is preliminary data.</text>
</comment>
<protein>
    <submittedName>
        <fullName evidence="1">Uncharacterized protein</fullName>
    </submittedName>
</protein>
<evidence type="ECO:0000313" key="1">
    <source>
        <dbReference type="EMBL" id="MFD1643874.1"/>
    </source>
</evidence>
<proteinExistence type="predicted"/>
<dbReference type="Proteomes" id="UP001597052">
    <property type="component" value="Unassembled WGS sequence"/>
</dbReference>
<keyword evidence="2" id="KW-1185">Reference proteome</keyword>
<dbReference type="AlphaFoldDB" id="A0ABD6DFA6"/>
<dbReference type="EMBL" id="JBHUDM010000011">
    <property type="protein sequence ID" value="MFD1643874.1"/>
    <property type="molecule type" value="Genomic_DNA"/>
</dbReference>
<accession>A0ABD6DFA6</accession>
<evidence type="ECO:0000313" key="2">
    <source>
        <dbReference type="Proteomes" id="UP001597052"/>
    </source>
</evidence>
<sequence>MDLQVAGLEDLEEKVETALTRIDELQAGTRVTSDTFFSQPFMRDHTEFDSFSAFCTESPWPVDDIGDLQAISRDPLNDYIATTTEFETWETMKTQAAEEEIIDQIIS</sequence>
<gene>
    <name evidence="1" type="ORF">ACFSBW_18655</name>
</gene>
<name>A0ABD6DFA6_9EURY</name>
<dbReference type="RefSeq" id="WP_256397804.1">
    <property type="nucleotide sequence ID" value="NZ_JANHDJ010000013.1"/>
</dbReference>
<organism evidence="1 2">
    <name type="scientific">Halohasta litorea</name>
    <dbReference type="NCBI Taxonomy" id="869891"/>
    <lineage>
        <taxon>Archaea</taxon>
        <taxon>Methanobacteriati</taxon>
        <taxon>Methanobacteriota</taxon>
        <taxon>Stenosarchaea group</taxon>
        <taxon>Halobacteria</taxon>
        <taxon>Halobacteriales</taxon>
        <taxon>Haloferacaceae</taxon>
        <taxon>Halohasta</taxon>
    </lineage>
</organism>
<reference evidence="1 2" key="1">
    <citation type="journal article" date="2019" name="Int. J. Syst. Evol. Microbiol.">
        <title>The Global Catalogue of Microorganisms (GCM) 10K type strain sequencing project: providing services to taxonomists for standard genome sequencing and annotation.</title>
        <authorList>
            <consortium name="The Broad Institute Genomics Platform"/>
            <consortium name="The Broad Institute Genome Sequencing Center for Infectious Disease"/>
            <person name="Wu L."/>
            <person name="Ma J."/>
        </authorList>
    </citation>
    <scope>NUCLEOTIDE SEQUENCE [LARGE SCALE GENOMIC DNA]</scope>
    <source>
        <strain evidence="1 2">CGMCC 1.10593</strain>
    </source>
</reference>